<dbReference type="Proteomes" id="UP000630660">
    <property type="component" value="Unassembled WGS sequence"/>
</dbReference>
<organism evidence="2 3">
    <name type="scientific">candidate division WOR-3 bacterium</name>
    <dbReference type="NCBI Taxonomy" id="2052148"/>
    <lineage>
        <taxon>Bacteria</taxon>
        <taxon>Bacteria division WOR-3</taxon>
    </lineage>
</organism>
<dbReference type="AlphaFoldDB" id="A0A9D5QEN6"/>
<accession>A0A9D5QEN6</accession>
<evidence type="ECO:0000259" key="1">
    <source>
        <dbReference type="PROSITE" id="PS51411"/>
    </source>
</evidence>
<dbReference type="InterPro" id="IPR007557">
    <property type="entry name" value="PSP1_C"/>
</dbReference>
<protein>
    <submittedName>
        <fullName evidence="2">Stage 0 sporulation family protein</fullName>
    </submittedName>
</protein>
<comment type="caution">
    <text evidence="2">The sequence shown here is derived from an EMBL/GenBank/DDBJ whole genome shotgun (WGS) entry which is preliminary data.</text>
</comment>
<dbReference type="NCBIfam" id="NF041131">
    <property type="entry name" value="RicT_YaaT_fam"/>
    <property type="match status" value="1"/>
</dbReference>
<dbReference type="EMBL" id="WJKJ01000276">
    <property type="protein sequence ID" value="MBD3365205.1"/>
    <property type="molecule type" value="Genomic_DNA"/>
</dbReference>
<evidence type="ECO:0000313" key="3">
    <source>
        <dbReference type="Proteomes" id="UP000630660"/>
    </source>
</evidence>
<proteinExistence type="predicted"/>
<sequence length="226" mass="25757">MSNIHYLVECHPLMRVVVTAAVGLKLNPGDWVVLRFKGCEDVGIVRGYSEDPQAKAIAIREAEPEDIQAIEDKKIWEEESLAAFREIVKKYELPMKVVDVHAWADQQKIAFYFLSECRLDFRKLHKEISSMLGCRVVIKQIGTRDHARLIGGLGPCGRPLCCNAFLKEIRPISLRTARKQNLYVNPDKISGMCGRLLCCLRFEDDVLQAQYVTHEEPEELDEIGDD</sequence>
<dbReference type="PANTHER" id="PTHR43830">
    <property type="entry name" value="PROTEIN PSP1"/>
    <property type="match status" value="1"/>
</dbReference>
<gene>
    <name evidence="2" type="ORF">GF359_08315</name>
</gene>
<dbReference type="InterPro" id="IPR047767">
    <property type="entry name" value="PSP1-like"/>
</dbReference>
<dbReference type="Pfam" id="PF04468">
    <property type="entry name" value="PSP1"/>
    <property type="match status" value="1"/>
</dbReference>
<evidence type="ECO:0000313" key="2">
    <source>
        <dbReference type="EMBL" id="MBD3365205.1"/>
    </source>
</evidence>
<feature type="domain" description="PSP1 C-terminal" evidence="1">
    <location>
        <begin position="56"/>
        <end position="141"/>
    </location>
</feature>
<dbReference type="PANTHER" id="PTHR43830:SF3">
    <property type="entry name" value="PROTEIN PSP1"/>
    <property type="match status" value="1"/>
</dbReference>
<dbReference type="GO" id="GO:0005737">
    <property type="term" value="C:cytoplasm"/>
    <property type="evidence" value="ECO:0007669"/>
    <property type="project" value="TreeGrafter"/>
</dbReference>
<name>A0A9D5QEN6_UNCW3</name>
<dbReference type="PROSITE" id="PS51411">
    <property type="entry name" value="PSP1_C"/>
    <property type="match status" value="1"/>
</dbReference>
<reference evidence="2" key="1">
    <citation type="submission" date="2019-11" db="EMBL/GenBank/DDBJ databases">
        <title>Microbial mats filling the niche in hypersaline microbial mats.</title>
        <authorList>
            <person name="Wong H.L."/>
            <person name="Macleod F.I."/>
            <person name="White R.A. III"/>
            <person name="Burns B.P."/>
        </authorList>
    </citation>
    <scope>NUCLEOTIDE SEQUENCE</scope>
    <source>
        <strain evidence="2">Bin_327</strain>
    </source>
</reference>